<gene>
    <name evidence="1" type="ORF">CARN7_1449</name>
</gene>
<evidence type="ECO:0000313" key="1">
    <source>
        <dbReference type="EMBL" id="CBI10655.1"/>
    </source>
</evidence>
<organism evidence="1">
    <name type="scientific">mine drainage metagenome</name>
    <dbReference type="NCBI Taxonomy" id="410659"/>
    <lineage>
        <taxon>unclassified sequences</taxon>
        <taxon>metagenomes</taxon>
        <taxon>ecological metagenomes</taxon>
    </lineage>
</organism>
<dbReference type="EMBL" id="CABR01000099">
    <property type="protein sequence ID" value="CBI10655.1"/>
    <property type="molecule type" value="Genomic_DNA"/>
</dbReference>
<reference evidence="1" key="1">
    <citation type="submission" date="2009-10" db="EMBL/GenBank/DDBJ databases">
        <title>Diversity of trophic interactions inside an arsenic-rich microbial ecosystem.</title>
        <authorList>
            <person name="Bertin P.N."/>
            <person name="Heinrich-Salmeron A."/>
            <person name="Pelletier E."/>
            <person name="Goulhen-Chollet F."/>
            <person name="Arsene-Ploetze F."/>
            <person name="Gallien S."/>
            <person name="Calteau A."/>
            <person name="Vallenet D."/>
            <person name="Casiot C."/>
            <person name="Chane-Woon-Ming B."/>
            <person name="Giloteaux L."/>
            <person name="Barakat M."/>
            <person name="Bonnefoy V."/>
            <person name="Bruneel O."/>
            <person name="Chandler M."/>
            <person name="Cleiss J."/>
            <person name="Duran R."/>
            <person name="Elbaz-Poulichet F."/>
            <person name="Fonknechten N."/>
            <person name="Lauga B."/>
            <person name="Mornico D."/>
            <person name="Ortet P."/>
            <person name="Schaeffer C."/>
            <person name="Siguier P."/>
            <person name="Alexander Thil Smith A."/>
            <person name="Van Dorsselaer A."/>
            <person name="Weissenbach J."/>
            <person name="Medigue C."/>
            <person name="Le Paslier D."/>
        </authorList>
    </citation>
    <scope>NUCLEOTIDE SEQUENCE</scope>
</reference>
<protein>
    <submittedName>
        <fullName evidence="1">Uncharacterized protein</fullName>
    </submittedName>
</protein>
<accession>E6QTT3</accession>
<sequence>MLHAKTGQLTLMRRVDVCILTAVPDWATREAADG</sequence>
<proteinExistence type="predicted"/>
<name>E6QTT3_9ZZZZ</name>
<dbReference type="AlphaFoldDB" id="E6QTT3"/>
<comment type="caution">
    <text evidence="1">The sequence shown here is derived from an EMBL/GenBank/DDBJ whole genome shotgun (WGS) entry which is preliminary data.</text>
</comment>